<dbReference type="SUPFAM" id="SSF158573">
    <property type="entry name" value="GINS helical bundle-like"/>
    <property type="match status" value="1"/>
</dbReference>
<dbReference type="STRING" id="3476.A0A2P5CV67"/>
<sequence>MASDSGSGFPGTDDYESLISTTDVEHLKSVWRREKAAPEIFQFETALIERIREQIQLMTKINLNQSKHKHKASEIGEVEPGGQPSLRPFCNMQLQSVSYTNGFGSGLLDLFPSLTDVDLVHACIGGPGKS</sequence>
<proteinExistence type="predicted"/>
<dbReference type="Gene3D" id="1.20.58.1030">
    <property type="match status" value="1"/>
</dbReference>
<evidence type="ECO:0000313" key="2">
    <source>
        <dbReference type="Proteomes" id="UP000237105"/>
    </source>
</evidence>
<dbReference type="EMBL" id="JXTB01000092">
    <property type="protein sequence ID" value="PON64932.1"/>
    <property type="molecule type" value="Genomic_DNA"/>
</dbReference>
<dbReference type="InterPro" id="IPR036224">
    <property type="entry name" value="GINS_bundle-like_dom_sf"/>
</dbReference>
<keyword evidence="2" id="KW-1185">Reference proteome</keyword>
<organism evidence="1 2">
    <name type="scientific">Parasponia andersonii</name>
    <name type="common">Sponia andersonii</name>
    <dbReference type="NCBI Taxonomy" id="3476"/>
    <lineage>
        <taxon>Eukaryota</taxon>
        <taxon>Viridiplantae</taxon>
        <taxon>Streptophyta</taxon>
        <taxon>Embryophyta</taxon>
        <taxon>Tracheophyta</taxon>
        <taxon>Spermatophyta</taxon>
        <taxon>Magnoliopsida</taxon>
        <taxon>eudicotyledons</taxon>
        <taxon>Gunneridae</taxon>
        <taxon>Pentapetalae</taxon>
        <taxon>rosids</taxon>
        <taxon>fabids</taxon>
        <taxon>Rosales</taxon>
        <taxon>Cannabaceae</taxon>
        <taxon>Parasponia</taxon>
    </lineage>
</organism>
<protein>
    <submittedName>
        <fullName evidence="1">Uncharacterized protein</fullName>
    </submittedName>
</protein>
<dbReference type="AlphaFoldDB" id="A0A2P5CV67"/>
<reference evidence="2" key="1">
    <citation type="submission" date="2016-06" db="EMBL/GenBank/DDBJ databases">
        <title>Parallel loss of symbiosis genes in relatives of nitrogen-fixing non-legume Parasponia.</title>
        <authorList>
            <person name="Van Velzen R."/>
            <person name="Holmer R."/>
            <person name="Bu F."/>
            <person name="Rutten L."/>
            <person name="Van Zeijl A."/>
            <person name="Liu W."/>
            <person name="Santuari L."/>
            <person name="Cao Q."/>
            <person name="Sharma T."/>
            <person name="Shen D."/>
            <person name="Roswanjaya Y."/>
            <person name="Wardhani T."/>
            <person name="Kalhor M.S."/>
            <person name="Jansen J."/>
            <person name="Van den Hoogen J."/>
            <person name="Gungor B."/>
            <person name="Hartog M."/>
            <person name="Hontelez J."/>
            <person name="Verver J."/>
            <person name="Yang W.-C."/>
            <person name="Schijlen E."/>
            <person name="Repin R."/>
            <person name="Schilthuizen M."/>
            <person name="Schranz E."/>
            <person name="Heidstra R."/>
            <person name="Miyata K."/>
            <person name="Fedorova E."/>
            <person name="Kohlen W."/>
            <person name="Bisseling T."/>
            <person name="Smit S."/>
            <person name="Geurts R."/>
        </authorList>
    </citation>
    <scope>NUCLEOTIDE SEQUENCE [LARGE SCALE GENOMIC DNA]</scope>
    <source>
        <strain evidence="2">cv. WU1-14</strain>
    </source>
</reference>
<name>A0A2P5CV67_PARAD</name>
<accession>A0A2P5CV67</accession>
<gene>
    <name evidence="1" type="ORF">PanWU01x14_121090</name>
</gene>
<comment type="caution">
    <text evidence="1">The sequence shown here is derived from an EMBL/GenBank/DDBJ whole genome shotgun (WGS) entry which is preliminary data.</text>
</comment>
<dbReference type="OrthoDB" id="338231at2759"/>
<dbReference type="Proteomes" id="UP000237105">
    <property type="component" value="Unassembled WGS sequence"/>
</dbReference>
<evidence type="ECO:0000313" key="1">
    <source>
        <dbReference type="EMBL" id="PON64932.1"/>
    </source>
</evidence>